<comment type="caution">
    <text evidence="2">The sequence shown here is derived from an EMBL/GenBank/DDBJ whole genome shotgun (WGS) entry which is preliminary data.</text>
</comment>
<organism evidence="2 3">
    <name type="scientific">Punica granatum</name>
    <name type="common">Pomegranate</name>
    <dbReference type="NCBI Taxonomy" id="22663"/>
    <lineage>
        <taxon>Eukaryota</taxon>
        <taxon>Viridiplantae</taxon>
        <taxon>Streptophyta</taxon>
        <taxon>Embryophyta</taxon>
        <taxon>Tracheophyta</taxon>
        <taxon>Spermatophyta</taxon>
        <taxon>Magnoliopsida</taxon>
        <taxon>eudicotyledons</taxon>
        <taxon>Gunneridae</taxon>
        <taxon>Pentapetalae</taxon>
        <taxon>rosids</taxon>
        <taxon>malvids</taxon>
        <taxon>Myrtales</taxon>
        <taxon>Lythraceae</taxon>
        <taxon>Punica</taxon>
    </lineage>
</organism>
<name>A0A218XLK5_PUNGR</name>
<feature type="region of interest" description="Disordered" evidence="1">
    <location>
        <begin position="1"/>
        <end position="25"/>
    </location>
</feature>
<gene>
    <name evidence="2" type="ORF">CDL15_Pgr027989</name>
</gene>
<evidence type="ECO:0000313" key="3">
    <source>
        <dbReference type="Proteomes" id="UP000197138"/>
    </source>
</evidence>
<sequence length="93" mass="10029">MSTEGIEISINHRPNPLSRHHPELRPRDCDLNKGTFIASKNGLCLHSTIEDSLTLKKNLQPLSRCSDLDCVVVACGGIGRAHHPPPTIGGING</sequence>
<protein>
    <submittedName>
        <fullName evidence="2">Uncharacterized protein</fullName>
    </submittedName>
</protein>
<accession>A0A218XLK5</accession>
<dbReference type="EMBL" id="MTKT01001287">
    <property type="protein sequence ID" value="OWM85202.1"/>
    <property type="molecule type" value="Genomic_DNA"/>
</dbReference>
<dbReference type="AlphaFoldDB" id="A0A218XLK5"/>
<dbReference type="Proteomes" id="UP000197138">
    <property type="component" value="Unassembled WGS sequence"/>
</dbReference>
<evidence type="ECO:0000313" key="2">
    <source>
        <dbReference type="EMBL" id="OWM85202.1"/>
    </source>
</evidence>
<reference evidence="3" key="1">
    <citation type="journal article" date="2017" name="Plant J.">
        <title>The pomegranate (Punica granatum L.) genome and the genomics of punicalagin biosynthesis.</title>
        <authorList>
            <person name="Qin G."/>
            <person name="Xu C."/>
            <person name="Ming R."/>
            <person name="Tang H."/>
            <person name="Guyot R."/>
            <person name="Kramer E.M."/>
            <person name="Hu Y."/>
            <person name="Yi X."/>
            <person name="Qi Y."/>
            <person name="Xu X."/>
            <person name="Gao Z."/>
            <person name="Pan H."/>
            <person name="Jian J."/>
            <person name="Tian Y."/>
            <person name="Yue Z."/>
            <person name="Xu Y."/>
        </authorList>
    </citation>
    <scope>NUCLEOTIDE SEQUENCE [LARGE SCALE GENOMIC DNA]</scope>
    <source>
        <strain evidence="3">cv. Dabenzi</strain>
    </source>
</reference>
<proteinExistence type="predicted"/>
<evidence type="ECO:0000256" key="1">
    <source>
        <dbReference type="SAM" id="MobiDB-lite"/>
    </source>
</evidence>